<dbReference type="Proteomes" id="UP000018211">
    <property type="component" value="Unassembled WGS sequence"/>
</dbReference>
<reference evidence="2 3" key="1">
    <citation type="journal article" date="2013" name="ISME J.">
        <title>Comparative genomics of pathogenic lineages of Vibrio nigripulchritudo identifies virulence-associated traits.</title>
        <authorList>
            <person name="Goudenege D."/>
            <person name="Labreuche Y."/>
            <person name="Krin E."/>
            <person name="Ansquer D."/>
            <person name="Mangenot S."/>
            <person name="Calteau A."/>
            <person name="Medigue C."/>
            <person name="Mazel D."/>
            <person name="Polz M.F."/>
            <person name="Le Roux F."/>
        </authorList>
    </citation>
    <scope>NUCLEOTIDE SEQUENCE [LARGE SCALE GENOMIC DNA]</scope>
    <source>
        <strain evidence="2 3">SOn1</strain>
    </source>
</reference>
<dbReference type="RefSeq" id="WP_022614226.1">
    <property type="nucleotide sequence ID" value="NZ_LK391966.1"/>
</dbReference>
<sequence>MLGRIARTLFTPEWIQGNNFRFRIQTILNKDDAKNALSQAVSFNRLGTLRDRSIEDQRYCVSLTVAAVIL</sequence>
<protein>
    <submittedName>
        <fullName evidence="2">Transposase</fullName>
    </submittedName>
</protein>
<accession>A0AAV2W0H2</accession>
<dbReference type="GO" id="GO:0006313">
    <property type="term" value="P:DNA transposition"/>
    <property type="evidence" value="ECO:0007669"/>
    <property type="project" value="InterPro"/>
</dbReference>
<organism evidence="2 3">
    <name type="scientific">Vibrio nigripulchritudo SOn1</name>
    <dbReference type="NCBI Taxonomy" id="1238450"/>
    <lineage>
        <taxon>Bacteria</taxon>
        <taxon>Pseudomonadati</taxon>
        <taxon>Pseudomonadota</taxon>
        <taxon>Gammaproteobacteria</taxon>
        <taxon>Vibrionales</taxon>
        <taxon>Vibrionaceae</taxon>
        <taxon>Vibrio</taxon>
    </lineage>
</organism>
<evidence type="ECO:0000313" key="3">
    <source>
        <dbReference type="Proteomes" id="UP000018211"/>
    </source>
</evidence>
<proteinExistence type="predicted"/>
<name>A0AAV2W0H2_9VIBR</name>
<dbReference type="GO" id="GO:0004803">
    <property type="term" value="F:transposase activity"/>
    <property type="evidence" value="ECO:0007669"/>
    <property type="project" value="InterPro"/>
</dbReference>
<evidence type="ECO:0000313" key="2">
    <source>
        <dbReference type="EMBL" id="CCO50357.1"/>
    </source>
</evidence>
<dbReference type="EMBL" id="CAOF01000201">
    <property type="protein sequence ID" value="CCO50357.1"/>
    <property type="molecule type" value="Genomic_DNA"/>
</dbReference>
<dbReference type="InterPro" id="IPR002513">
    <property type="entry name" value="Tn3_Tnp_DDE_dom"/>
</dbReference>
<comment type="caution">
    <text evidence="2">The sequence shown here is derived from an EMBL/GenBank/DDBJ whole genome shotgun (WGS) entry which is preliminary data.</text>
</comment>
<evidence type="ECO:0000259" key="1">
    <source>
        <dbReference type="Pfam" id="PF01526"/>
    </source>
</evidence>
<dbReference type="AlphaFoldDB" id="A0AAV2W0H2"/>
<feature type="domain" description="Tn3 transposase DDE" evidence="1">
    <location>
        <begin position="2"/>
        <end position="67"/>
    </location>
</feature>
<gene>
    <name evidence="2" type="ORF">VIBNISOn1_p0194</name>
</gene>
<dbReference type="Pfam" id="PF01526">
    <property type="entry name" value="DDE_Tnp_Tn3"/>
    <property type="match status" value="1"/>
</dbReference>